<organism evidence="4 5">
    <name type="scientific">Acinetobacter cumulans</name>
    <dbReference type="NCBI Taxonomy" id="2136182"/>
    <lineage>
        <taxon>Bacteria</taxon>
        <taxon>Pseudomonadati</taxon>
        <taxon>Pseudomonadota</taxon>
        <taxon>Gammaproteobacteria</taxon>
        <taxon>Moraxellales</taxon>
        <taxon>Moraxellaceae</taxon>
        <taxon>Acinetobacter</taxon>
    </lineage>
</organism>
<dbReference type="GO" id="GO:0015074">
    <property type="term" value="P:DNA integration"/>
    <property type="evidence" value="ECO:0007669"/>
    <property type="project" value="UniProtKB-KW"/>
</dbReference>
<feature type="domain" description="Tyr recombinase" evidence="3">
    <location>
        <begin position="188"/>
        <end position="376"/>
    </location>
</feature>
<dbReference type="Gene3D" id="1.10.443.10">
    <property type="entry name" value="Intergrase catalytic core"/>
    <property type="match status" value="1"/>
</dbReference>
<dbReference type="Pfam" id="PF00589">
    <property type="entry name" value="Phage_integrase"/>
    <property type="match status" value="1"/>
</dbReference>
<keyword evidence="1" id="KW-0229">DNA integration</keyword>
<name>A0A3A8GJ72_9GAMM</name>
<reference evidence="4 5" key="1">
    <citation type="submission" date="2018-09" db="EMBL/GenBank/DDBJ databases">
        <title>The draft genome of Acinetobacter spp. strains.</title>
        <authorList>
            <person name="Qin J."/>
            <person name="Feng Y."/>
            <person name="Zong Z."/>
        </authorList>
    </citation>
    <scope>NUCLEOTIDE SEQUENCE [LARGE SCALE GENOMIC DNA]</scope>
    <source>
        <strain evidence="4 5">WCHAc060002</strain>
    </source>
</reference>
<proteinExistence type="predicted"/>
<dbReference type="PANTHER" id="PTHR30349:SF94">
    <property type="entry name" value="INTEGRASE_RECOMBINASE HI_1414-RELATED"/>
    <property type="match status" value="1"/>
</dbReference>
<dbReference type="InterPro" id="IPR050090">
    <property type="entry name" value="Tyrosine_recombinase_XerCD"/>
</dbReference>
<evidence type="ECO:0000256" key="1">
    <source>
        <dbReference type="ARBA" id="ARBA00022908"/>
    </source>
</evidence>
<gene>
    <name evidence="4" type="ORF">D7V64_07985</name>
</gene>
<dbReference type="InterPro" id="IPR013762">
    <property type="entry name" value="Integrase-like_cat_sf"/>
</dbReference>
<dbReference type="InterPro" id="IPR002104">
    <property type="entry name" value="Integrase_catalytic"/>
</dbReference>
<accession>A0A3A8GJ72</accession>
<dbReference type="InterPro" id="IPR011010">
    <property type="entry name" value="DNA_brk_join_enz"/>
</dbReference>
<comment type="caution">
    <text evidence="4">The sequence shown here is derived from an EMBL/GenBank/DDBJ whole genome shotgun (WGS) entry which is preliminary data.</text>
</comment>
<dbReference type="GO" id="GO:0006310">
    <property type="term" value="P:DNA recombination"/>
    <property type="evidence" value="ECO:0007669"/>
    <property type="project" value="UniProtKB-KW"/>
</dbReference>
<evidence type="ECO:0000313" key="4">
    <source>
        <dbReference type="EMBL" id="RKG53053.1"/>
    </source>
</evidence>
<dbReference type="GO" id="GO:0003677">
    <property type="term" value="F:DNA binding"/>
    <property type="evidence" value="ECO:0007669"/>
    <property type="project" value="InterPro"/>
</dbReference>
<dbReference type="AlphaFoldDB" id="A0A3A8GJ72"/>
<evidence type="ECO:0000259" key="3">
    <source>
        <dbReference type="PROSITE" id="PS51898"/>
    </source>
</evidence>
<dbReference type="SUPFAM" id="SSF56349">
    <property type="entry name" value="DNA breaking-rejoining enzymes"/>
    <property type="match status" value="1"/>
</dbReference>
<dbReference type="PROSITE" id="PS51898">
    <property type="entry name" value="TYR_RECOMBINASE"/>
    <property type="match status" value="1"/>
</dbReference>
<evidence type="ECO:0000256" key="2">
    <source>
        <dbReference type="ARBA" id="ARBA00023172"/>
    </source>
</evidence>
<keyword evidence="2" id="KW-0233">DNA recombination</keyword>
<sequence length="397" mass="46431">MGYITELKSKTKGTRYKAVINIRKPSEGIEYFDTETFSTKALAKAWLKREEDRLEKNPHLLSTDKDAVASAAMSLASAITRYKSEISDYGRTKAFTLEMLKKFDISQKSLADLKRTDYAQHALRRRDGYKNENYDLDPVEPSTILFEFQCIKSVLDHAELLWGVEIDFNEYEKAVKGLRKSRVISESEERDRLPTSKELQDLTTFGYIDFHLHNHSSVPIHLIMWLDIYTGRRLGELSRLKLDNFDREHKKWYLEAVKHPTKKNNDKWFVVSDQALEIIDLLLQPEIRQRMLKRGGDESMLIPCHENNIAKQWQKIKKQAGIDDLRFHDLRHEAATRLAEQGLTIPQIQQYTLHDDWNSLKRYVNLDIIRKELLNFSNAMDRTANIELSKILNIKGF</sequence>
<dbReference type="EMBL" id="RAXZ01000008">
    <property type="protein sequence ID" value="RKG53053.1"/>
    <property type="molecule type" value="Genomic_DNA"/>
</dbReference>
<dbReference type="PANTHER" id="PTHR30349">
    <property type="entry name" value="PHAGE INTEGRASE-RELATED"/>
    <property type="match status" value="1"/>
</dbReference>
<evidence type="ECO:0000313" key="5">
    <source>
        <dbReference type="Proteomes" id="UP000281084"/>
    </source>
</evidence>
<protein>
    <submittedName>
        <fullName evidence="4">Site-specific integrase</fullName>
    </submittedName>
</protein>
<dbReference type="RefSeq" id="WP_120367447.1">
    <property type="nucleotide sequence ID" value="NZ_RAXZ01000008.1"/>
</dbReference>
<dbReference type="Proteomes" id="UP000281084">
    <property type="component" value="Unassembled WGS sequence"/>
</dbReference>